<dbReference type="SUPFAM" id="SSF56219">
    <property type="entry name" value="DNase I-like"/>
    <property type="match status" value="1"/>
</dbReference>
<sequence>LEPLLYTNRLVLIGGDFNVDIEGEGGSELAQVMAGAGLVDMYRVVEPDTPGYTWKNSRGHSSRLDLLFVADTAKVQTCLLRPFWACDHCLVMGGVQVEVARRGRGTWRLNRTMLQDTSFCTGFRQLYAGWKQLRTLYDTWAGWWEDTKKRVAIFCHQWGREIAVRKRAKALQWSRALCAAWKNRDQERLREVSESLRTHYEAEARSYFIQAGKEALEQDERPTKYFFKSVRSRQQGSFIEGLRQGAQVVAAPERMLEVAKSFYANLFQAREVRGELMGGFLDEISGRLPEEEALALEGKISLEE</sequence>
<evidence type="ECO:0008006" key="3">
    <source>
        <dbReference type="Google" id="ProtNLM"/>
    </source>
</evidence>
<evidence type="ECO:0000313" key="1">
    <source>
        <dbReference type="EMBL" id="KAF5892597.1"/>
    </source>
</evidence>
<feature type="non-terminal residue" evidence="1">
    <location>
        <position position="304"/>
    </location>
</feature>
<dbReference type="EMBL" id="QNUK01000490">
    <property type="protein sequence ID" value="KAF5892597.1"/>
    <property type="molecule type" value="Genomic_DNA"/>
</dbReference>
<reference evidence="1" key="1">
    <citation type="submission" date="2020-07" db="EMBL/GenBank/DDBJ databases">
        <title>Clarias magur genome sequencing, assembly and annotation.</title>
        <authorList>
            <person name="Kushwaha B."/>
            <person name="Kumar R."/>
            <person name="Das P."/>
            <person name="Joshi C.G."/>
            <person name="Kumar D."/>
            <person name="Nagpure N.S."/>
            <person name="Pandey M."/>
            <person name="Agarwal S."/>
            <person name="Srivastava S."/>
            <person name="Singh M."/>
            <person name="Sahoo L."/>
            <person name="Jayasankar P."/>
            <person name="Meher P.K."/>
            <person name="Koringa P.G."/>
            <person name="Iquebal M.A."/>
            <person name="Das S.P."/>
            <person name="Bit A."/>
            <person name="Patnaik S."/>
            <person name="Patel N."/>
            <person name="Shah T.M."/>
            <person name="Hinsu A."/>
            <person name="Jena J.K."/>
        </authorList>
    </citation>
    <scope>NUCLEOTIDE SEQUENCE</scope>
    <source>
        <strain evidence="1">CIFAMagur01</strain>
        <tissue evidence="1">Testis</tissue>
    </source>
</reference>
<dbReference type="Proteomes" id="UP000727407">
    <property type="component" value="Unassembled WGS sequence"/>
</dbReference>
<keyword evidence="2" id="KW-1185">Reference proteome</keyword>
<name>A0A8J4UD27_CLAMG</name>
<dbReference type="Gene3D" id="3.60.10.10">
    <property type="entry name" value="Endonuclease/exonuclease/phosphatase"/>
    <property type="match status" value="1"/>
</dbReference>
<feature type="non-terminal residue" evidence="1">
    <location>
        <position position="1"/>
    </location>
</feature>
<evidence type="ECO:0000313" key="2">
    <source>
        <dbReference type="Proteomes" id="UP000727407"/>
    </source>
</evidence>
<dbReference type="InterPro" id="IPR036691">
    <property type="entry name" value="Endo/exonu/phosph_ase_sf"/>
</dbReference>
<proteinExistence type="predicted"/>
<accession>A0A8J4UD27</accession>
<dbReference type="AlphaFoldDB" id="A0A8J4UD27"/>
<comment type="caution">
    <text evidence="1">The sequence shown here is derived from an EMBL/GenBank/DDBJ whole genome shotgun (WGS) entry which is preliminary data.</text>
</comment>
<protein>
    <recommendedName>
        <fullName evidence="3">Endonuclease/exonuclease/phosphatase domain-containing protein</fullName>
    </recommendedName>
</protein>
<gene>
    <name evidence="1" type="ORF">DAT39_017706</name>
</gene>
<dbReference type="OrthoDB" id="9975959at2759"/>
<organism evidence="1 2">
    <name type="scientific">Clarias magur</name>
    <name type="common">Asian catfish</name>
    <name type="synonym">Macropteronotus magur</name>
    <dbReference type="NCBI Taxonomy" id="1594786"/>
    <lineage>
        <taxon>Eukaryota</taxon>
        <taxon>Metazoa</taxon>
        <taxon>Chordata</taxon>
        <taxon>Craniata</taxon>
        <taxon>Vertebrata</taxon>
        <taxon>Euteleostomi</taxon>
        <taxon>Actinopterygii</taxon>
        <taxon>Neopterygii</taxon>
        <taxon>Teleostei</taxon>
        <taxon>Ostariophysi</taxon>
        <taxon>Siluriformes</taxon>
        <taxon>Clariidae</taxon>
        <taxon>Clarias</taxon>
    </lineage>
</organism>